<dbReference type="PANTHER" id="PTHR34580">
    <property type="match status" value="1"/>
</dbReference>
<dbReference type="InterPro" id="IPR036388">
    <property type="entry name" value="WH-like_DNA-bd_sf"/>
</dbReference>
<protein>
    <submittedName>
        <fullName evidence="3">Transcription regulator protein, DeoR family</fullName>
    </submittedName>
</protein>
<dbReference type="Pfam" id="PF08279">
    <property type="entry name" value="HTH_11"/>
    <property type="match status" value="1"/>
</dbReference>
<dbReference type="PANTHER" id="PTHR34580:SF3">
    <property type="entry name" value="PROTEIN PAFB"/>
    <property type="match status" value="1"/>
</dbReference>
<dbReference type="Proteomes" id="UP000054600">
    <property type="component" value="Unassembled WGS sequence"/>
</dbReference>
<dbReference type="InterPro" id="IPR036390">
    <property type="entry name" value="WH_DNA-bd_sf"/>
</dbReference>
<evidence type="ECO:0000259" key="2">
    <source>
        <dbReference type="Pfam" id="PF13280"/>
    </source>
</evidence>
<dbReference type="Gene3D" id="1.10.10.10">
    <property type="entry name" value="Winged helix-like DNA-binding domain superfamily/Winged helix DNA-binding domain"/>
    <property type="match status" value="1"/>
</dbReference>
<evidence type="ECO:0000259" key="1">
    <source>
        <dbReference type="Pfam" id="PF08279"/>
    </source>
</evidence>
<dbReference type="InterPro" id="IPR051534">
    <property type="entry name" value="CBASS_pafABC_assoc_protein"/>
</dbReference>
<dbReference type="EMBL" id="LNYW01000050">
    <property type="protein sequence ID" value="KTD59122.1"/>
    <property type="molecule type" value="Genomic_DNA"/>
</dbReference>
<dbReference type="RefSeq" id="WP_018577683.1">
    <property type="nucleotide sequence ID" value="NZ_KB892405.1"/>
</dbReference>
<proteinExistence type="predicted"/>
<dbReference type="PROSITE" id="PS52050">
    <property type="entry name" value="WYL"/>
    <property type="match status" value="1"/>
</dbReference>
<dbReference type="InterPro" id="IPR026881">
    <property type="entry name" value="WYL_dom"/>
</dbReference>
<sequence>MLPKYGSIYLLITIVSRTHRLFELIQLMRQHRYPVSGQHLADKLGISLRTLYRDIATLQAQGASIEGEPGLGYVLRPGFMLPPLMFSEEEIEALVLGSRWVARRTDEKLKQAATNALAKISAVLPADLRHQLEFSGLFIGPAKTSLPHDDEKEALIRYAIRKEQKLEMMYLDVKGDESQRIIWPLALGFFEETHVIIAWCELRQDFRHFRTDRIITLIPTNLRYPERRQHLVKKWRVLHDIPEQ</sequence>
<evidence type="ECO:0000313" key="3">
    <source>
        <dbReference type="EMBL" id="KTD59122.1"/>
    </source>
</evidence>
<gene>
    <name evidence="3" type="ORF">Lsha_2002</name>
</gene>
<dbReference type="eggNOG" id="COG2378">
    <property type="taxonomic scope" value="Bacteria"/>
</dbReference>
<dbReference type="AlphaFoldDB" id="A0A0W0YQE2"/>
<feature type="domain" description="Helix-turn-helix type 11" evidence="1">
    <location>
        <begin position="20"/>
        <end position="73"/>
    </location>
</feature>
<dbReference type="STRING" id="1122169.Lsha_2002"/>
<reference evidence="3 4" key="1">
    <citation type="submission" date="2015-11" db="EMBL/GenBank/DDBJ databases">
        <title>Genomic analysis of 38 Legionella species identifies large and diverse effector repertoires.</title>
        <authorList>
            <person name="Burstein D."/>
            <person name="Amaro F."/>
            <person name="Zusman T."/>
            <person name="Lifshitz Z."/>
            <person name="Cohen O."/>
            <person name="Gilbert J.A."/>
            <person name="Pupko T."/>
            <person name="Shuman H.A."/>
            <person name="Segal G."/>
        </authorList>
    </citation>
    <scope>NUCLEOTIDE SEQUENCE [LARGE SCALE GENOMIC DNA]</scope>
    <source>
        <strain evidence="3 4">ATCC 49655</strain>
    </source>
</reference>
<dbReference type="InterPro" id="IPR013196">
    <property type="entry name" value="HTH_11"/>
</dbReference>
<feature type="domain" description="WYL" evidence="2">
    <location>
        <begin position="155"/>
        <end position="215"/>
    </location>
</feature>
<comment type="caution">
    <text evidence="3">The sequence shown here is derived from an EMBL/GenBank/DDBJ whole genome shotgun (WGS) entry which is preliminary data.</text>
</comment>
<name>A0A0W0YQE2_9GAMM</name>
<dbReference type="PATRIC" id="fig|1122169.6.peg.2287"/>
<keyword evidence="4" id="KW-1185">Reference proteome</keyword>
<accession>A0A0W0YQE2</accession>
<dbReference type="Pfam" id="PF13280">
    <property type="entry name" value="WYL"/>
    <property type="match status" value="1"/>
</dbReference>
<dbReference type="SUPFAM" id="SSF46785">
    <property type="entry name" value="Winged helix' DNA-binding domain"/>
    <property type="match status" value="1"/>
</dbReference>
<evidence type="ECO:0000313" key="4">
    <source>
        <dbReference type="Proteomes" id="UP000054600"/>
    </source>
</evidence>
<organism evidence="3 4">
    <name type="scientific">Legionella shakespearei DSM 23087</name>
    <dbReference type="NCBI Taxonomy" id="1122169"/>
    <lineage>
        <taxon>Bacteria</taxon>
        <taxon>Pseudomonadati</taxon>
        <taxon>Pseudomonadota</taxon>
        <taxon>Gammaproteobacteria</taxon>
        <taxon>Legionellales</taxon>
        <taxon>Legionellaceae</taxon>
        <taxon>Legionella</taxon>
    </lineage>
</organism>